<evidence type="ECO:0000313" key="12">
    <source>
        <dbReference type="EMBL" id="MCZ4282284.1"/>
    </source>
</evidence>
<feature type="domain" description="Methyl-accepting transducer" evidence="11">
    <location>
        <begin position="41"/>
        <end position="280"/>
    </location>
</feature>
<proteinExistence type="predicted"/>
<keyword evidence="3" id="KW-0488">Methylation</keyword>
<dbReference type="PANTHER" id="PTHR32089:SF39">
    <property type="entry name" value="METHYL-ACCEPTING CHEMOTAXIS PROTEIN HLYB"/>
    <property type="match status" value="1"/>
</dbReference>
<dbReference type="PANTHER" id="PTHR32089">
    <property type="entry name" value="METHYL-ACCEPTING CHEMOTAXIS PROTEIN MCPB"/>
    <property type="match status" value="1"/>
</dbReference>
<gene>
    <name evidence="12" type="ORF">O4H49_15970</name>
</gene>
<dbReference type="SMART" id="SM00283">
    <property type="entry name" value="MA"/>
    <property type="match status" value="1"/>
</dbReference>
<evidence type="ECO:0000256" key="5">
    <source>
        <dbReference type="ARBA" id="ARBA00022692"/>
    </source>
</evidence>
<evidence type="ECO:0000256" key="2">
    <source>
        <dbReference type="ARBA" id="ARBA00022475"/>
    </source>
</evidence>
<accession>A0ABT4LMI9</accession>
<reference evidence="12" key="1">
    <citation type="submission" date="2022-12" db="EMBL/GenBank/DDBJ databases">
        <title>Bacterial isolates from different developmental stages of Nematostella vectensis.</title>
        <authorList>
            <person name="Fraune S."/>
        </authorList>
    </citation>
    <scope>NUCLEOTIDE SEQUENCE</scope>
    <source>
        <strain evidence="12">G21630-S1</strain>
    </source>
</reference>
<evidence type="ECO:0000259" key="11">
    <source>
        <dbReference type="PROSITE" id="PS50111"/>
    </source>
</evidence>
<dbReference type="Gene3D" id="1.10.287.950">
    <property type="entry name" value="Methyl-accepting chemotaxis protein"/>
    <property type="match status" value="1"/>
</dbReference>
<keyword evidence="5" id="KW-0812">Transmembrane</keyword>
<name>A0ABT4LMI9_9PROT</name>
<keyword evidence="4" id="KW-0145">Chemotaxis</keyword>
<evidence type="ECO:0000256" key="4">
    <source>
        <dbReference type="ARBA" id="ARBA00022500"/>
    </source>
</evidence>
<evidence type="ECO:0000256" key="1">
    <source>
        <dbReference type="ARBA" id="ARBA00004651"/>
    </source>
</evidence>
<dbReference type="Proteomes" id="UP001069802">
    <property type="component" value="Unassembled WGS sequence"/>
</dbReference>
<comment type="caution">
    <text evidence="12">The sequence shown here is derived from an EMBL/GenBank/DDBJ whole genome shotgun (WGS) entry which is preliminary data.</text>
</comment>
<keyword evidence="2" id="KW-1003">Cell membrane</keyword>
<evidence type="ECO:0000256" key="8">
    <source>
        <dbReference type="ARBA" id="ARBA00023224"/>
    </source>
</evidence>
<dbReference type="SUPFAM" id="SSF58104">
    <property type="entry name" value="Methyl-accepting chemotaxis protein (MCP) signaling domain"/>
    <property type="match status" value="1"/>
</dbReference>
<evidence type="ECO:0000256" key="7">
    <source>
        <dbReference type="ARBA" id="ARBA00023136"/>
    </source>
</evidence>
<keyword evidence="6" id="KW-1133">Transmembrane helix</keyword>
<dbReference type="InterPro" id="IPR004089">
    <property type="entry name" value="MCPsignal_dom"/>
</dbReference>
<keyword evidence="8 9" id="KW-0807">Transducer</keyword>
<dbReference type="RefSeq" id="WP_269424434.1">
    <property type="nucleotide sequence ID" value="NZ_JAPWGY010000006.1"/>
</dbReference>
<evidence type="ECO:0000256" key="3">
    <source>
        <dbReference type="ARBA" id="ARBA00022481"/>
    </source>
</evidence>
<organism evidence="12 13">
    <name type="scientific">Kiloniella laminariae</name>
    <dbReference type="NCBI Taxonomy" id="454162"/>
    <lineage>
        <taxon>Bacteria</taxon>
        <taxon>Pseudomonadati</taxon>
        <taxon>Pseudomonadota</taxon>
        <taxon>Alphaproteobacteria</taxon>
        <taxon>Rhodospirillales</taxon>
        <taxon>Kiloniellaceae</taxon>
        <taxon>Kiloniella</taxon>
    </lineage>
</organism>
<feature type="region of interest" description="Disordered" evidence="10">
    <location>
        <begin position="341"/>
        <end position="365"/>
    </location>
</feature>
<evidence type="ECO:0000256" key="10">
    <source>
        <dbReference type="SAM" id="MobiDB-lite"/>
    </source>
</evidence>
<keyword evidence="13" id="KW-1185">Reference proteome</keyword>
<feature type="compositionally biased region" description="Acidic residues" evidence="10">
    <location>
        <begin position="351"/>
        <end position="365"/>
    </location>
</feature>
<evidence type="ECO:0000313" key="13">
    <source>
        <dbReference type="Proteomes" id="UP001069802"/>
    </source>
</evidence>
<sequence length="365" mass="40788">MAMTAEAQFNDTSGQEAEDMHQLITLWVGLSDVQKRTFRALTKEVEIASSLVETSTDDLSQNFQELATYSRQQAKELKNIVDTAGNVLVDGVNVPLPEVLTTLENSLSGVVEQILRISKHGMSMTYALEDLLLYVEKVQTRVDDIEKVNKQTNLLALNAKIEAMRAGSAGAGFSVVADGVRELSQSVKDLSKKIREEISNVSKSLAETRITLENVTSIDMSENILAKDKIDKIMNSMLERNKEFSATISQSAGSSDAITKKISEMIKGMQFQDRTSQRLAHILDAFQVMIQANDDMIRRTEEALGEDITPELDREWLDTLINGFNLSEMRERFIMHALYDEDTESTKDSPESDEVSADDDDIELF</sequence>
<keyword evidence="7" id="KW-0472">Membrane</keyword>
<evidence type="ECO:0000256" key="9">
    <source>
        <dbReference type="PROSITE-ProRule" id="PRU00284"/>
    </source>
</evidence>
<dbReference type="PROSITE" id="PS50111">
    <property type="entry name" value="CHEMOTAXIS_TRANSDUC_2"/>
    <property type="match status" value="1"/>
</dbReference>
<dbReference type="EMBL" id="JAPWGY010000006">
    <property type="protein sequence ID" value="MCZ4282284.1"/>
    <property type="molecule type" value="Genomic_DNA"/>
</dbReference>
<dbReference type="Pfam" id="PF00015">
    <property type="entry name" value="MCPsignal"/>
    <property type="match status" value="1"/>
</dbReference>
<protein>
    <submittedName>
        <fullName evidence="12">Methyl-accepting chemotaxis protein</fullName>
    </submittedName>
</protein>
<evidence type="ECO:0000256" key="6">
    <source>
        <dbReference type="ARBA" id="ARBA00022989"/>
    </source>
</evidence>
<comment type="subcellular location">
    <subcellularLocation>
        <location evidence="1">Cell membrane</location>
        <topology evidence="1">Multi-pass membrane protein</topology>
    </subcellularLocation>
</comment>